<organism evidence="4 5">
    <name type="scientific">Potamilus streckersoni</name>
    <dbReference type="NCBI Taxonomy" id="2493646"/>
    <lineage>
        <taxon>Eukaryota</taxon>
        <taxon>Metazoa</taxon>
        <taxon>Spiralia</taxon>
        <taxon>Lophotrochozoa</taxon>
        <taxon>Mollusca</taxon>
        <taxon>Bivalvia</taxon>
        <taxon>Autobranchia</taxon>
        <taxon>Heteroconchia</taxon>
        <taxon>Palaeoheterodonta</taxon>
        <taxon>Unionida</taxon>
        <taxon>Unionoidea</taxon>
        <taxon>Unionidae</taxon>
        <taxon>Ambleminae</taxon>
        <taxon>Lampsilini</taxon>
        <taxon>Potamilus</taxon>
    </lineage>
</organism>
<evidence type="ECO:0000256" key="1">
    <source>
        <dbReference type="SAM" id="Coils"/>
    </source>
</evidence>
<protein>
    <recommendedName>
        <fullName evidence="3">cGMP-dependent protein kinase N-terminal coiled-coil domain-containing protein</fullName>
    </recommendedName>
</protein>
<comment type="caution">
    <text evidence="4">The sequence shown here is derived from an EMBL/GenBank/DDBJ whole genome shotgun (WGS) entry which is preliminary data.</text>
</comment>
<dbReference type="Proteomes" id="UP001195483">
    <property type="component" value="Unassembled WGS sequence"/>
</dbReference>
<evidence type="ECO:0000313" key="4">
    <source>
        <dbReference type="EMBL" id="KAK3605429.1"/>
    </source>
</evidence>
<name>A0AAE0W8W2_9BIVA</name>
<gene>
    <name evidence="4" type="ORF">CHS0354_007510</name>
</gene>
<evidence type="ECO:0000256" key="2">
    <source>
        <dbReference type="SAM" id="MobiDB-lite"/>
    </source>
</evidence>
<dbReference type="EMBL" id="JAEAOA010000514">
    <property type="protein sequence ID" value="KAK3605429.1"/>
    <property type="molecule type" value="Genomic_DNA"/>
</dbReference>
<evidence type="ECO:0000259" key="3">
    <source>
        <dbReference type="Pfam" id="PF16808"/>
    </source>
</evidence>
<keyword evidence="5" id="KW-1185">Reference proteome</keyword>
<dbReference type="CDD" id="cd12085">
    <property type="entry name" value="DD_cGKI-alpha"/>
    <property type="match status" value="1"/>
</dbReference>
<feature type="region of interest" description="Disordered" evidence="2">
    <location>
        <begin position="52"/>
        <end position="99"/>
    </location>
</feature>
<dbReference type="AlphaFoldDB" id="A0AAE0W8W2"/>
<dbReference type="Gene3D" id="1.20.5.490">
    <property type="entry name" value="Single helix bin"/>
    <property type="match status" value="1"/>
</dbReference>
<feature type="domain" description="cGMP-dependent protein kinase N-terminal coiled-coil" evidence="3">
    <location>
        <begin position="10"/>
        <end position="43"/>
    </location>
</feature>
<reference evidence="4" key="1">
    <citation type="journal article" date="2021" name="Genome Biol. Evol.">
        <title>A High-Quality Reference Genome for a Parasitic Bivalve with Doubly Uniparental Inheritance (Bivalvia: Unionida).</title>
        <authorList>
            <person name="Smith C.H."/>
        </authorList>
    </citation>
    <scope>NUCLEOTIDE SEQUENCE</scope>
    <source>
        <strain evidence="4">CHS0354</strain>
    </source>
</reference>
<reference evidence="4" key="3">
    <citation type="submission" date="2023-05" db="EMBL/GenBank/DDBJ databases">
        <authorList>
            <person name="Smith C.H."/>
        </authorList>
    </citation>
    <scope>NUCLEOTIDE SEQUENCE</scope>
    <source>
        <strain evidence="4">CHS0354</strain>
        <tissue evidence="4">Mantle</tissue>
    </source>
</reference>
<accession>A0AAE0W8W2</accession>
<sequence length="99" mass="11267">MGSVSEMQSLLKHKDARIKELETLLQQKEDMIVEMRSQLDKYQSVLPRTLTVGPRKQRAQGISAEPQALKSLQNGLRKHSKSNRRGRSSIMSARPVIVR</sequence>
<proteinExistence type="predicted"/>
<feature type="coiled-coil region" evidence="1">
    <location>
        <begin position="11"/>
        <end position="45"/>
    </location>
</feature>
<evidence type="ECO:0000313" key="5">
    <source>
        <dbReference type="Proteomes" id="UP001195483"/>
    </source>
</evidence>
<dbReference type="Pfam" id="PF16808">
    <property type="entry name" value="PKcGMP_CC"/>
    <property type="match status" value="1"/>
</dbReference>
<reference evidence="4" key="2">
    <citation type="journal article" date="2021" name="Genome Biol. Evol.">
        <title>Developing a high-quality reference genome for a parasitic bivalve with doubly uniparental inheritance (Bivalvia: Unionida).</title>
        <authorList>
            <person name="Smith C.H."/>
        </authorList>
    </citation>
    <scope>NUCLEOTIDE SEQUENCE</scope>
    <source>
        <strain evidence="4">CHS0354</strain>
        <tissue evidence="4">Mantle</tissue>
    </source>
</reference>
<dbReference type="InterPro" id="IPR031831">
    <property type="entry name" value="PKcGMP_CC"/>
</dbReference>
<feature type="compositionally biased region" description="Basic residues" evidence="2">
    <location>
        <begin position="76"/>
        <end position="87"/>
    </location>
</feature>
<keyword evidence="1" id="KW-0175">Coiled coil</keyword>